<evidence type="ECO:0000313" key="1">
    <source>
        <dbReference type="EMBL" id="ACZ40207.1"/>
    </source>
</evidence>
<gene>
    <name evidence="1" type="ordered locus">Sthe_2794</name>
</gene>
<reference evidence="2" key="1">
    <citation type="submission" date="2009-11" db="EMBL/GenBank/DDBJ databases">
        <title>The complete chromosome 2 of Sphaerobacter thermophilus DSM 20745.</title>
        <authorList>
            <person name="Lucas S."/>
            <person name="Copeland A."/>
            <person name="Lapidus A."/>
            <person name="Glavina del Rio T."/>
            <person name="Dalin E."/>
            <person name="Tice H."/>
            <person name="Bruce D."/>
            <person name="Goodwin L."/>
            <person name="Pitluck S."/>
            <person name="Kyrpides N."/>
            <person name="Mavromatis K."/>
            <person name="Ivanova N."/>
            <person name="Mikhailova N."/>
            <person name="LaButti K.M."/>
            <person name="Clum A."/>
            <person name="Sun H.I."/>
            <person name="Brettin T."/>
            <person name="Detter J.C."/>
            <person name="Han C."/>
            <person name="Larimer F."/>
            <person name="Land M."/>
            <person name="Hauser L."/>
            <person name="Markowitz V."/>
            <person name="Cheng J.F."/>
            <person name="Hugenholtz P."/>
            <person name="Woyke T."/>
            <person name="Wu D."/>
            <person name="Steenblock K."/>
            <person name="Schneider S."/>
            <person name="Pukall R."/>
            <person name="Goeker M."/>
            <person name="Klenk H.P."/>
            <person name="Eisen J.A."/>
        </authorList>
    </citation>
    <scope>NUCLEOTIDE SEQUENCE [LARGE SCALE GENOMIC DNA]</scope>
    <source>
        <strain evidence="2">ATCC 49802 / DSM 20745 / S 6022</strain>
    </source>
</reference>
<sequence length="246" mass="26956">MRPRLAIGRFWRLAVLLVAVGLVISAWVVRSSQSTAADPLIPAPATADLMRGSGWSVKTEVLGDQVAAGVSFSTYERSALLDYAERVRGAGAHVFDRHDTVPALVTFRHPISLETFPELMERAGASVVSFRIRTVEPDGRRGTLGGAPEPDGTVLDVEHVATFTERQEQSKGGPLKVLGVIDAEVLVDRAAFDRLTSNVDDVFLVDIMRAVVYDHLPDTAKDRVPMRDVRLEPLYWHLEDNGLTTS</sequence>
<proteinExistence type="predicted"/>
<dbReference type="AlphaFoldDB" id="D1C8R4"/>
<reference evidence="1 2" key="2">
    <citation type="journal article" date="2010" name="Stand. Genomic Sci.">
        <title>Complete genome sequence of Desulfohalobium retbaense type strain (HR(100)).</title>
        <authorList>
            <person name="Spring S."/>
            <person name="Nolan M."/>
            <person name="Lapidus A."/>
            <person name="Glavina Del Rio T."/>
            <person name="Copeland A."/>
            <person name="Tice H."/>
            <person name="Cheng J.F."/>
            <person name="Lucas S."/>
            <person name="Land M."/>
            <person name="Chen F."/>
            <person name="Bruce D."/>
            <person name="Goodwin L."/>
            <person name="Pitluck S."/>
            <person name="Ivanova N."/>
            <person name="Mavromatis K."/>
            <person name="Mikhailova N."/>
            <person name="Pati A."/>
            <person name="Chen A."/>
            <person name="Palaniappan K."/>
            <person name="Hauser L."/>
            <person name="Chang Y.J."/>
            <person name="Jeffries C.D."/>
            <person name="Munk C."/>
            <person name="Kiss H."/>
            <person name="Chain P."/>
            <person name="Han C."/>
            <person name="Brettin T."/>
            <person name="Detter J.C."/>
            <person name="Schuler E."/>
            <person name="Goker M."/>
            <person name="Rohde M."/>
            <person name="Bristow J."/>
            <person name="Eisen J.A."/>
            <person name="Markowitz V."/>
            <person name="Hugenholtz P."/>
            <person name="Kyrpides N.C."/>
            <person name="Klenk H.P."/>
        </authorList>
    </citation>
    <scope>NUCLEOTIDE SEQUENCE [LARGE SCALE GENOMIC DNA]</scope>
    <source>
        <strain evidence="2">ATCC 49802 / DSM 20745 / S 6022</strain>
    </source>
</reference>
<accession>D1C8R4</accession>
<dbReference type="InParanoid" id="D1C8R4"/>
<dbReference type="HOGENOM" id="CLU_1128494_0_0_0"/>
<dbReference type="Proteomes" id="UP000002027">
    <property type="component" value="Chromosome 2"/>
</dbReference>
<evidence type="ECO:0000313" key="2">
    <source>
        <dbReference type="Proteomes" id="UP000002027"/>
    </source>
</evidence>
<protein>
    <submittedName>
        <fullName evidence="1">Uncharacterized protein</fullName>
    </submittedName>
</protein>
<dbReference type="eggNOG" id="ENOG502ZMWH">
    <property type="taxonomic scope" value="Bacteria"/>
</dbReference>
<dbReference type="KEGG" id="sti:Sthe_2794"/>
<keyword evidence="2" id="KW-1185">Reference proteome</keyword>
<dbReference type="STRING" id="479434.Sthe_2794"/>
<dbReference type="EMBL" id="CP001824">
    <property type="protein sequence ID" value="ACZ40207.1"/>
    <property type="molecule type" value="Genomic_DNA"/>
</dbReference>
<organism evidence="1 2">
    <name type="scientific">Sphaerobacter thermophilus (strain ATCC 49802 / DSM 20745 / KCCM 41009 / NCIMB 13125 / S 6022)</name>
    <dbReference type="NCBI Taxonomy" id="479434"/>
    <lineage>
        <taxon>Bacteria</taxon>
        <taxon>Pseudomonadati</taxon>
        <taxon>Thermomicrobiota</taxon>
        <taxon>Thermomicrobia</taxon>
        <taxon>Sphaerobacterales</taxon>
        <taxon>Sphaerobacterineae</taxon>
        <taxon>Sphaerobacteraceae</taxon>
        <taxon>Sphaerobacter</taxon>
    </lineage>
</organism>
<name>D1C8R4_SPHTD</name>